<proteinExistence type="inferred from homology"/>
<keyword evidence="6" id="KW-0282">Flagellum</keyword>
<evidence type="ECO:0000256" key="3">
    <source>
        <dbReference type="RuleBase" id="RU362073"/>
    </source>
</evidence>
<dbReference type="PANTHER" id="PTHR42792:SF2">
    <property type="entry name" value="FLAGELLIN"/>
    <property type="match status" value="1"/>
</dbReference>
<dbReference type="Gene3D" id="1.20.1330.10">
    <property type="entry name" value="f41 fragment of flagellin, N-terminal domain"/>
    <property type="match status" value="1"/>
</dbReference>
<sequence length="388" mass="42374">MAFAFQGFFSRVRKTPRGLGYMTSLITNTAAMSALGVLRDIGSNLNGVQRDISSGLRVSEASDDVAYWSISTTMRSDTKAMTAVAEGVGLATGIVQTAYSAMETVRDSFVEIRDLAIMASQEPAPEFKNLIIGGFVADEYYATSSVARIERHMQQYQNQARAAMMSASFAGVNLLYHTKDDPVKASEKVHTFVVGYAQGEVQTLDIDAMDFLLLNDDVGSYPTTYPGQYNPEKSLFDSSDILPTAGSFVPAAVYWYNIPVSNPDTGEPEAYDVNPSYVLMNIENNIARHGGDRQLQYSHLVNYIDSKLGDLTDRMANLGSIQNALEARDEDNLKRIDTVTRGVSILVDADMEESSARLNALQTQQQLAVQALSIANQQPSAIMALFTA</sequence>
<dbReference type="Pfam" id="PF00700">
    <property type="entry name" value="Flagellin_C"/>
    <property type="match status" value="1"/>
</dbReference>
<dbReference type="SUPFAM" id="SSF64518">
    <property type="entry name" value="Phase 1 flagellin"/>
    <property type="match status" value="1"/>
</dbReference>
<name>A0ABT9PTA2_9HYPH</name>
<keyword evidence="6" id="KW-0969">Cilium</keyword>
<keyword evidence="3" id="KW-0964">Secreted</keyword>
<reference evidence="6 7" key="1">
    <citation type="submission" date="2023-07" db="EMBL/GenBank/DDBJ databases">
        <title>Sorghum-associated microbial communities from plants grown in Nebraska, USA.</title>
        <authorList>
            <person name="Schachtman D."/>
        </authorList>
    </citation>
    <scope>NUCLEOTIDE SEQUENCE [LARGE SCALE GENOMIC DNA]</scope>
    <source>
        <strain evidence="6 7">DS1307</strain>
    </source>
</reference>
<dbReference type="EMBL" id="JAUSRF010000007">
    <property type="protein sequence ID" value="MDP9837698.1"/>
    <property type="molecule type" value="Genomic_DNA"/>
</dbReference>
<comment type="function">
    <text evidence="3">Flagellin is the subunit protein which polymerizes to form the filaments of bacterial flagella.</text>
</comment>
<dbReference type="InterPro" id="IPR046358">
    <property type="entry name" value="Flagellin_C"/>
</dbReference>
<protein>
    <recommendedName>
        <fullName evidence="3">Flagellin</fullName>
    </recommendedName>
</protein>
<accession>A0ABT9PTA2</accession>
<dbReference type="Pfam" id="PF00669">
    <property type="entry name" value="Flagellin_N"/>
    <property type="match status" value="1"/>
</dbReference>
<evidence type="ECO:0000256" key="2">
    <source>
        <dbReference type="ARBA" id="ARBA00023143"/>
    </source>
</evidence>
<keyword evidence="2 3" id="KW-0975">Bacterial flagellum</keyword>
<evidence type="ECO:0000256" key="1">
    <source>
        <dbReference type="ARBA" id="ARBA00005709"/>
    </source>
</evidence>
<comment type="similarity">
    <text evidence="1 3">Belongs to the bacterial flagellin family.</text>
</comment>
<dbReference type="Proteomes" id="UP001241472">
    <property type="component" value="Unassembled WGS sequence"/>
</dbReference>
<gene>
    <name evidence="6" type="ORF">J2T09_002455</name>
</gene>
<keyword evidence="7" id="KW-1185">Reference proteome</keyword>
<dbReference type="InterPro" id="IPR001029">
    <property type="entry name" value="Flagellin_N"/>
</dbReference>
<feature type="domain" description="Flagellin N-terminal" evidence="4">
    <location>
        <begin position="27"/>
        <end position="123"/>
    </location>
</feature>
<evidence type="ECO:0000313" key="6">
    <source>
        <dbReference type="EMBL" id="MDP9837698.1"/>
    </source>
</evidence>
<dbReference type="PANTHER" id="PTHR42792">
    <property type="entry name" value="FLAGELLIN"/>
    <property type="match status" value="1"/>
</dbReference>
<dbReference type="RefSeq" id="WP_306834687.1">
    <property type="nucleotide sequence ID" value="NZ_JAUSRF010000007.1"/>
</dbReference>
<evidence type="ECO:0000259" key="4">
    <source>
        <dbReference type="Pfam" id="PF00669"/>
    </source>
</evidence>
<evidence type="ECO:0000313" key="7">
    <source>
        <dbReference type="Proteomes" id="UP001241472"/>
    </source>
</evidence>
<keyword evidence="6" id="KW-0966">Cell projection</keyword>
<organism evidence="6 7">
    <name type="scientific">Neorhizobium huautlense</name>
    <dbReference type="NCBI Taxonomy" id="67774"/>
    <lineage>
        <taxon>Bacteria</taxon>
        <taxon>Pseudomonadati</taxon>
        <taxon>Pseudomonadota</taxon>
        <taxon>Alphaproteobacteria</taxon>
        <taxon>Hyphomicrobiales</taxon>
        <taxon>Rhizobiaceae</taxon>
        <taxon>Rhizobium/Agrobacterium group</taxon>
        <taxon>Neorhizobium</taxon>
    </lineage>
</organism>
<comment type="subcellular location">
    <subcellularLocation>
        <location evidence="3">Secreted</location>
    </subcellularLocation>
    <subcellularLocation>
        <location evidence="3">Bacterial flagellum</location>
    </subcellularLocation>
</comment>
<comment type="caution">
    <text evidence="6">The sequence shown here is derived from an EMBL/GenBank/DDBJ whole genome shotgun (WGS) entry which is preliminary data.</text>
</comment>
<feature type="domain" description="Flagellin C-terminal" evidence="5">
    <location>
        <begin position="302"/>
        <end position="385"/>
    </location>
</feature>
<dbReference type="InterPro" id="IPR001492">
    <property type="entry name" value="Flagellin"/>
</dbReference>
<evidence type="ECO:0000259" key="5">
    <source>
        <dbReference type="Pfam" id="PF00700"/>
    </source>
</evidence>